<sequence length="332" mass="36527">MDGSSDAAPKASGSETNVSFREVLTGIREKVNAGKAVAVEENKSSFGDWFEKSLIVRMKTFEALLNIKGILLEMGLSEGMIRYLGGMMVMISFKNEEHAEMANDEIRAWLRIFGVPLNILSNDLLDKVGKMFGEIIKPAQHDWDDVDLSSHYVWVSENPGDWIPEFNNEGYGGARQQDDRGSHMDSSEQNVGDESGGDEMEIIGNETEKNESSPASEQAGDDEPTELILEKGNKGGENYGNSIFNSNSNGEEDFSEDKVDSEVEKEFYSVDNNVLKSGGVGDFMEGEDQQNGSHEVIIGADVAVRDEREPVMVGNGDDIEKEIGVTVEMESR</sequence>
<organism evidence="1 2">
    <name type="scientific">Smallanthus sonchifolius</name>
    <dbReference type="NCBI Taxonomy" id="185202"/>
    <lineage>
        <taxon>Eukaryota</taxon>
        <taxon>Viridiplantae</taxon>
        <taxon>Streptophyta</taxon>
        <taxon>Embryophyta</taxon>
        <taxon>Tracheophyta</taxon>
        <taxon>Spermatophyta</taxon>
        <taxon>Magnoliopsida</taxon>
        <taxon>eudicotyledons</taxon>
        <taxon>Gunneridae</taxon>
        <taxon>Pentapetalae</taxon>
        <taxon>asterids</taxon>
        <taxon>campanulids</taxon>
        <taxon>Asterales</taxon>
        <taxon>Asteraceae</taxon>
        <taxon>Asteroideae</taxon>
        <taxon>Heliantheae alliance</taxon>
        <taxon>Millerieae</taxon>
        <taxon>Smallanthus</taxon>
    </lineage>
</organism>
<comment type="caution">
    <text evidence="1">The sequence shown here is derived from an EMBL/GenBank/DDBJ whole genome shotgun (WGS) entry which is preliminary data.</text>
</comment>
<dbReference type="EMBL" id="CM042027">
    <property type="protein sequence ID" value="KAI3802328.1"/>
    <property type="molecule type" value="Genomic_DNA"/>
</dbReference>
<name>A0ACB9I288_9ASTR</name>
<keyword evidence="2" id="KW-1185">Reference proteome</keyword>
<gene>
    <name evidence="1" type="ORF">L1987_30458</name>
</gene>
<dbReference type="Proteomes" id="UP001056120">
    <property type="component" value="Linkage Group LG10"/>
</dbReference>
<evidence type="ECO:0000313" key="2">
    <source>
        <dbReference type="Proteomes" id="UP001056120"/>
    </source>
</evidence>
<accession>A0ACB9I288</accession>
<proteinExistence type="predicted"/>
<protein>
    <submittedName>
        <fullName evidence="1">Uncharacterized protein</fullName>
    </submittedName>
</protein>
<reference evidence="1 2" key="2">
    <citation type="journal article" date="2022" name="Mol. Ecol. Resour.">
        <title>The genomes of chicory, endive, great burdock and yacon provide insights into Asteraceae paleo-polyploidization history and plant inulin production.</title>
        <authorList>
            <person name="Fan W."/>
            <person name="Wang S."/>
            <person name="Wang H."/>
            <person name="Wang A."/>
            <person name="Jiang F."/>
            <person name="Liu H."/>
            <person name="Zhao H."/>
            <person name="Xu D."/>
            <person name="Zhang Y."/>
        </authorList>
    </citation>
    <scope>NUCLEOTIDE SEQUENCE [LARGE SCALE GENOMIC DNA]</scope>
    <source>
        <strain evidence="2">cv. Yunnan</strain>
        <tissue evidence="1">Leaves</tissue>
    </source>
</reference>
<evidence type="ECO:0000313" key="1">
    <source>
        <dbReference type="EMBL" id="KAI3802328.1"/>
    </source>
</evidence>
<reference evidence="2" key="1">
    <citation type="journal article" date="2022" name="Mol. Ecol. Resour.">
        <title>The genomes of chicory, endive, great burdock and yacon provide insights into Asteraceae palaeo-polyploidization history and plant inulin production.</title>
        <authorList>
            <person name="Fan W."/>
            <person name="Wang S."/>
            <person name="Wang H."/>
            <person name="Wang A."/>
            <person name="Jiang F."/>
            <person name="Liu H."/>
            <person name="Zhao H."/>
            <person name="Xu D."/>
            <person name="Zhang Y."/>
        </authorList>
    </citation>
    <scope>NUCLEOTIDE SEQUENCE [LARGE SCALE GENOMIC DNA]</scope>
    <source>
        <strain evidence="2">cv. Yunnan</strain>
    </source>
</reference>